<gene>
    <name evidence="2" type="ORF">S12H4_54115</name>
</gene>
<dbReference type="InterPro" id="IPR001387">
    <property type="entry name" value="Cro/C1-type_HTH"/>
</dbReference>
<proteinExistence type="predicted"/>
<organism evidence="2">
    <name type="scientific">marine sediment metagenome</name>
    <dbReference type="NCBI Taxonomy" id="412755"/>
    <lineage>
        <taxon>unclassified sequences</taxon>
        <taxon>metagenomes</taxon>
        <taxon>ecological metagenomes</taxon>
    </lineage>
</organism>
<dbReference type="SMART" id="SM00530">
    <property type="entry name" value="HTH_XRE"/>
    <property type="match status" value="1"/>
</dbReference>
<dbReference type="Gene3D" id="1.10.260.40">
    <property type="entry name" value="lambda repressor-like DNA-binding domains"/>
    <property type="match status" value="1"/>
</dbReference>
<protein>
    <recommendedName>
        <fullName evidence="1">HTH cro/C1-type domain-containing protein</fullName>
    </recommendedName>
</protein>
<dbReference type="CDD" id="cd00093">
    <property type="entry name" value="HTH_XRE"/>
    <property type="match status" value="1"/>
</dbReference>
<dbReference type="EMBL" id="BARW01034545">
    <property type="protein sequence ID" value="GAJ07560.1"/>
    <property type="molecule type" value="Genomic_DNA"/>
</dbReference>
<dbReference type="SUPFAM" id="SSF47413">
    <property type="entry name" value="lambda repressor-like DNA-binding domains"/>
    <property type="match status" value="1"/>
</dbReference>
<sequence>MKIIRKNKIRYYRRLLNWTQEQLAEAVGSRYQYIGRYERGMYRTPKDLQEKISAVLGLPRETIFPDDTKFAKQEVLDNETRNKPN</sequence>
<evidence type="ECO:0000259" key="1">
    <source>
        <dbReference type="PROSITE" id="PS50943"/>
    </source>
</evidence>
<feature type="domain" description="HTH cro/C1-type" evidence="1">
    <location>
        <begin position="9"/>
        <end position="63"/>
    </location>
</feature>
<dbReference type="PROSITE" id="PS50943">
    <property type="entry name" value="HTH_CROC1"/>
    <property type="match status" value="1"/>
</dbReference>
<name>X1VIS5_9ZZZZ</name>
<dbReference type="Pfam" id="PF01381">
    <property type="entry name" value="HTH_3"/>
    <property type="match status" value="1"/>
</dbReference>
<dbReference type="AlphaFoldDB" id="X1VIS5"/>
<reference evidence="2" key="1">
    <citation type="journal article" date="2014" name="Front. Microbiol.">
        <title>High frequency of phylogenetically diverse reductive dehalogenase-homologous genes in deep subseafloor sedimentary metagenomes.</title>
        <authorList>
            <person name="Kawai M."/>
            <person name="Futagami T."/>
            <person name="Toyoda A."/>
            <person name="Takaki Y."/>
            <person name="Nishi S."/>
            <person name="Hori S."/>
            <person name="Arai W."/>
            <person name="Tsubouchi T."/>
            <person name="Morono Y."/>
            <person name="Uchiyama I."/>
            <person name="Ito T."/>
            <person name="Fujiyama A."/>
            <person name="Inagaki F."/>
            <person name="Takami H."/>
        </authorList>
    </citation>
    <scope>NUCLEOTIDE SEQUENCE</scope>
    <source>
        <strain evidence="2">Expedition CK06-06</strain>
    </source>
</reference>
<evidence type="ECO:0000313" key="2">
    <source>
        <dbReference type="EMBL" id="GAJ07560.1"/>
    </source>
</evidence>
<dbReference type="GO" id="GO:0003677">
    <property type="term" value="F:DNA binding"/>
    <property type="evidence" value="ECO:0007669"/>
    <property type="project" value="InterPro"/>
</dbReference>
<comment type="caution">
    <text evidence="2">The sequence shown here is derived from an EMBL/GenBank/DDBJ whole genome shotgun (WGS) entry which is preliminary data.</text>
</comment>
<accession>X1VIS5</accession>
<dbReference type="InterPro" id="IPR010982">
    <property type="entry name" value="Lambda_DNA-bd_dom_sf"/>
</dbReference>